<organism evidence="1 2">
    <name type="scientific">Ilyodon furcidens</name>
    <name type="common">goldbreast splitfin</name>
    <dbReference type="NCBI Taxonomy" id="33524"/>
    <lineage>
        <taxon>Eukaryota</taxon>
        <taxon>Metazoa</taxon>
        <taxon>Chordata</taxon>
        <taxon>Craniata</taxon>
        <taxon>Vertebrata</taxon>
        <taxon>Euteleostomi</taxon>
        <taxon>Actinopterygii</taxon>
        <taxon>Neopterygii</taxon>
        <taxon>Teleostei</taxon>
        <taxon>Neoteleostei</taxon>
        <taxon>Acanthomorphata</taxon>
        <taxon>Ovalentaria</taxon>
        <taxon>Atherinomorphae</taxon>
        <taxon>Cyprinodontiformes</taxon>
        <taxon>Goodeidae</taxon>
        <taxon>Ilyodon</taxon>
    </lineage>
</organism>
<dbReference type="EMBL" id="JAHRIQ010021313">
    <property type="protein sequence ID" value="MEQ2227531.1"/>
    <property type="molecule type" value="Genomic_DNA"/>
</dbReference>
<dbReference type="Proteomes" id="UP001482620">
    <property type="component" value="Unassembled WGS sequence"/>
</dbReference>
<accession>A0ABV0T553</accession>
<name>A0ABV0T553_9TELE</name>
<keyword evidence="2" id="KW-1185">Reference proteome</keyword>
<reference evidence="1 2" key="1">
    <citation type="submission" date="2021-06" db="EMBL/GenBank/DDBJ databases">
        <authorList>
            <person name="Palmer J.M."/>
        </authorList>
    </citation>
    <scope>NUCLEOTIDE SEQUENCE [LARGE SCALE GENOMIC DNA]</scope>
    <source>
        <strain evidence="2">if_2019</strain>
        <tissue evidence="1">Muscle</tissue>
    </source>
</reference>
<gene>
    <name evidence="1" type="ORF">ILYODFUR_038556</name>
</gene>
<sequence>MHGDNMQTPCRKTPCRESNPMQPCNNSIQFLNVFSESKVEPKSNSSFVCTNLANKADFFFPVLKNRKTSIKPGELLVKTTSGECKDIWLLGLTLIISMIQNKSNCLRAIKLTQ</sequence>
<proteinExistence type="predicted"/>
<evidence type="ECO:0000313" key="2">
    <source>
        <dbReference type="Proteomes" id="UP001482620"/>
    </source>
</evidence>
<evidence type="ECO:0000313" key="1">
    <source>
        <dbReference type="EMBL" id="MEQ2227531.1"/>
    </source>
</evidence>
<comment type="caution">
    <text evidence="1">The sequence shown here is derived from an EMBL/GenBank/DDBJ whole genome shotgun (WGS) entry which is preliminary data.</text>
</comment>
<protein>
    <submittedName>
        <fullName evidence="1">Uncharacterized protein</fullName>
    </submittedName>
</protein>